<organism evidence="1 2">
    <name type="scientific">Amborella trichopoda</name>
    <dbReference type="NCBI Taxonomy" id="13333"/>
    <lineage>
        <taxon>Eukaryota</taxon>
        <taxon>Viridiplantae</taxon>
        <taxon>Streptophyta</taxon>
        <taxon>Embryophyta</taxon>
        <taxon>Tracheophyta</taxon>
        <taxon>Spermatophyta</taxon>
        <taxon>Magnoliopsida</taxon>
        <taxon>Amborellales</taxon>
        <taxon>Amborellaceae</taxon>
        <taxon>Amborella</taxon>
    </lineage>
</organism>
<dbReference type="AlphaFoldDB" id="W1NW36"/>
<feature type="non-terminal residue" evidence="1">
    <location>
        <position position="1"/>
    </location>
</feature>
<proteinExistence type="predicted"/>
<dbReference type="EMBL" id="KI394998">
    <property type="protein sequence ID" value="ERM99490.1"/>
    <property type="molecule type" value="Genomic_DNA"/>
</dbReference>
<name>W1NW36_AMBTC</name>
<sequence length="163" mass="18087">VFKVIGNYCGEFITVHLISLGLQVIILVDSSQKDSISSTLLLHFSGHYFLVKISIKGSSAPIRHDSPLADHEGWIMVVHKKHSHPHADQNLAHLSGPVPCFPPDCHDLEFQDPIEGPHLLVLPSLIGIHSLYLDLISPSSPLIWVLHMLGRAFHLLLSNFAYI</sequence>
<dbReference type="Gramene" id="ERM99490">
    <property type="protein sequence ID" value="ERM99490"/>
    <property type="gene ID" value="AMTR_s00088p00019910"/>
</dbReference>
<accession>W1NW36</accession>
<gene>
    <name evidence="1" type="ORF">AMTR_s00088p00019910</name>
</gene>
<keyword evidence="2" id="KW-1185">Reference proteome</keyword>
<evidence type="ECO:0000313" key="1">
    <source>
        <dbReference type="EMBL" id="ERM99490.1"/>
    </source>
</evidence>
<protein>
    <submittedName>
        <fullName evidence="1">Uncharacterized protein</fullName>
    </submittedName>
</protein>
<reference evidence="2" key="1">
    <citation type="journal article" date="2013" name="Science">
        <title>The Amborella genome and the evolution of flowering plants.</title>
        <authorList>
            <consortium name="Amborella Genome Project"/>
        </authorList>
    </citation>
    <scope>NUCLEOTIDE SEQUENCE [LARGE SCALE GENOMIC DNA]</scope>
</reference>
<dbReference type="Proteomes" id="UP000017836">
    <property type="component" value="Unassembled WGS sequence"/>
</dbReference>
<dbReference type="HOGENOM" id="CLU_1631334_0_0_1"/>
<evidence type="ECO:0000313" key="2">
    <source>
        <dbReference type="Proteomes" id="UP000017836"/>
    </source>
</evidence>